<name>F0V8E5_NEOCL</name>
<dbReference type="SUPFAM" id="SSF53686">
    <property type="entry name" value="Tryptophan synthase beta subunit-like PLP-dependent enzymes"/>
    <property type="match status" value="1"/>
</dbReference>
<organism evidence="3 4">
    <name type="scientific">Neospora caninum (strain Liverpool)</name>
    <dbReference type="NCBI Taxonomy" id="572307"/>
    <lineage>
        <taxon>Eukaryota</taxon>
        <taxon>Sar</taxon>
        <taxon>Alveolata</taxon>
        <taxon>Apicomplexa</taxon>
        <taxon>Conoidasida</taxon>
        <taxon>Coccidia</taxon>
        <taxon>Eucoccidiorida</taxon>
        <taxon>Eimeriorina</taxon>
        <taxon>Sarcocystidae</taxon>
        <taxon>Neospora</taxon>
    </lineage>
</organism>
<dbReference type="AlphaFoldDB" id="F0V8E5"/>
<dbReference type="Gene3D" id="3.90.1380.10">
    <property type="entry name" value="Threonine synthase, N-terminal domain"/>
    <property type="match status" value="1"/>
</dbReference>
<dbReference type="PANTHER" id="PTHR42690:SF1">
    <property type="entry name" value="THREONINE SYNTHASE-LIKE 2"/>
    <property type="match status" value="1"/>
</dbReference>
<dbReference type="PANTHER" id="PTHR42690">
    <property type="entry name" value="THREONINE SYNTHASE FAMILY MEMBER"/>
    <property type="match status" value="1"/>
</dbReference>
<dbReference type="GeneID" id="13446282"/>
<evidence type="ECO:0000259" key="2">
    <source>
        <dbReference type="Pfam" id="PF14821"/>
    </source>
</evidence>
<dbReference type="InterPro" id="IPR029144">
    <property type="entry name" value="Thr_synth_N"/>
</dbReference>
<evidence type="ECO:0000313" key="4">
    <source>
        <dbReference type="Proteomes" id="UP000007494"/>
    </source>
</evidence>
<dbReference type="InterPro" id="IPR036052">
    <property type="entry name" value="TrpB-like_PALP_sf"/>
</dbReference>
<keyword evidence="4" id="KW-1185">Reference proteome</keyword>
<dbReference type="GO" id="GO:0004795">
    <property type="term" value="F:threonine synthase activity"/>
    <property type="evidence" value="ECO:0007669"/>
    <property type="project" value="TreeGrafter"/>
</dbReference>
<dbReference type="OMA" id="VNSINCV"/>
<proteinExistence type="predicted"/>
<accession>F0V8E5</accession>
<feature type="compositionally biased region" description="Low complexity" evidence="1">
    <location>
        <begin position="518"/>
        <end position="530"/>
    </location>
</feature>
<sequence>MKFVSTRGSKKRYSFVEAALAGLADDGGLLMPEHIPTVNAEMQNKWSCLPFPALCAEFLALFVDQAESCGSPEELRSSLHTITTRSFSAFNHPDIVTIKQLKPCSCADLDGSEIARKFRRLRSLHLQPSGMPQCEENHNWNGGEIHPCLLELFHGPTFAFKDIAMQFLGELLFFLLGKQPQTPASGLIVLVATSGDTGSAAIAAFKRRSPLIHVVILFPKGRTSEVQRLQMVTSQDPNIYCLEVKESSFDITSICIFVYMRIWAREHNSLKCLLSDCSFFQLNIHDYSRRYEGPFPHSGQPSRCGTQNNTRSNASAVTMDGFPSFRRGWKLSVVNSINCVRILIQAAYWWYSALKMQHEFNSGPGDVFELHGTETTTKRPCNIVVPTGNFGNIFSAFLAKQMGAPIGKLLLATNSNDVLGRVQETGVYDKRRGVRATCSPSMDIAAASNFERLLFSTCMIQGKLPQRGQTNAQATRDLIHKQGGSARESSSLPGEAQKVPDHCQTGDADTPEDKRVLSSSPPGVPIPGISHDTCVEQSHRSQQWCSTVRDVTERFDQEGYAQLSEEFLSFYRNHFSTEAVDDAETRKAIEKMYRLYGEIVDPHTAVGYAAYLKHVSKLPGEIQGSSAWSTSDGGQKDVQPRSNDPWLLASTAHFGKFPETILSVVGQDKFDIIPEELRNLKDMPQRCTAIDPSPESLRRFIVEKFLSRDRSKPPPHQTSECLA</sequence>
<reference evidence="4" key="1">
    <citation type="journal article" date="2012" name="PLoS Pathog.">
        <title>Comparative genomics of the apicomplexan parasites Toxoplasma gondii and Neospora caninum: Coccidia differing in host range and transmission strategy.</title>
        <authorList>
            <person name="Reid A.J."/>
            <person name="Vermont S.J."/>
            <person name="Cotton J.A."/>
            <person name="Harris D."/>
            <person name="Hill-Cawthorne G.A."/>
            <person name="Konen-Waisman S."/>
            <person name="Latham S.M."/>
            <person name="Mourier T."/>
            <person name="Norton R."/>
            <person name="Quail M.A."/>
            <person name="Sanders M."/>
            <person name="Shanmugam D."/>
            <person name="Sohal A."/>
            <person name="Wasmuth J.D."/>
            <person name="Brunk B."/>
            <person name="Grigg M.E."/>
            <person name="Howard J.C."/>
            <person name="Parkinson J."/>
            <person name="Roos D.S."/>
            <person name="Trees A.J."/>
            <person name="Berriman M."/>
            <person name="Pain A."/>
            <person name="Wastling J.M."/>
        </authorList>
    </citation>
    <scope>NUCLEOTIDE SEQUENCE [LARGE SCALE GENOMIC DNA]</scope>
    <source>
        <strain evidence="4">Liverpool</strain>
    </source>
</reference>
<feature type="region of interest" description="Disordered" evidence="1">
    <location>
        <begin position="481"/>
        <end position="532"/>
    </location>
</feature>
<dbReference type="Proteomes" id="UP000007494">
    <property type="component" value="Chromosome II"/>
</dbReference>
<dbReference type="Gene3D" id="3.40.50.1100">
    <property type="match status" value="3"/>
</dbReference>
<evidence type="ECO:0000313" key="3">
    <source>
        <dbReference type="EMBL" id="CBZ49986.1"/>
    </source>
</evidence>
<dbReference type="InParanoid" id="F0V8E5"/>
<dbReference type="Pfam" id="PF14821">
    <property type="entry name" value="Thr_synth_N"/>
    <property type="match status" value="1"/>
</dbReference>
<dbReference type="VEuPathDB" id="ToxoDB:NCLIV_004630"/>
<dbReference type="eggNOG" id="KOG2616">
    <property type="taxonomic scope" value="Eukaryota"/>
</dbReference>
<dbReference type="Pfam" id="PF24857">
    <property type="entry name" value="THR4_C"/>
    <property type="match status" value="1"/>
</dbReference>
<dbReference type="RefSeq" id="XP_003880021.1">
    <property type="nucleotide sequence ID" value="XM_003879972.1"/>
</dbReference>
<evidence type="ECO:0000256" key="1">
    <source>
        <dbReference type="SAM" id="MobiDB-lite"/>
    </source>
</evidence>
<gene>
    <name evidence="3" type="ORF">NCLIV_004630</name>
</gene>
<dbReference type="OrthoDB" id="329908at2759"/>
<dbReference type="GO" id="GO:0009088">
    <property type="term" value="P:threonine biosynthetic process"/>
    <property type="evidence" value="ECO:0007669"/>
    <property type="project" value="TreeGrafter"/>
</dbReference>
<protein>
    <submittedName>
        <fullName evidence="3">Putative threonine synthase</fullName>
    </submittedName>
</protein>
<dbReference type="EMBL" id="FR823382">
    <property type="protein sequence ID" value="CBZ49986.1"/>
    <property type="molecule type" value="Genomic_DNA"/>
</dbReference>
<dbReference type="InterPro" id="IPR051166">
    <property type="entry name" value="Threonine_Synthase"/>
</dbReference>
<feature type="domain" description="Threonine synthase N-terminal" evidence="2">
    <location>
        <begin position="2"/>
        <end position="65"/>
    </location>
</feature>
<dbReference type="InterPro" id="IPR037158">
    <property type="entry name" value="Thr_synth_N_sf"/>
</dbReference>